<reference evidence="2 3" key="2">
    <citation type="journal article" date="2016" name="Int. J. Syst. Evol. Microbiol.">
        <title>Bacillus gobiensis sp. nov., isolated from a soil sample.</title>
        <authorList>
            <person name="Liu B."/>
            <person name="Liu G.H."/>
            <person name="Cetin S."/>
            <person name="Schumann P."/>
            <person name="Pan Z.Z."/>
            <person name="Chen Q.Q."/>
        </authorList>
    </citation>
    <scope>NUCLEOTIDE SEQUENCE [LARGE SCALE GENOMIC DNA]</scope>
    <source>
        <strain evidence="2 3">FJAT-4402</strain>
    </source>
</reference>
<sequence length="253" mass="28705">MKNLALTLPERTRKPRQTGLTVLIDNGFPIHFFKDTINGASEFIDFVKFGWGTSLITKDLEEKIVCLKENNVKYFFGGTLFEKFVSQNKVDEFYTYCSLYGCEYIEISNGTFPLTNKEKARYIAEFSDQFHVFSEVGSKDPILSNEQSSAEWIEYIHEDIEAGSQKVITETRESGTGGLCSNNGEMRLEIVDDILSSRIDMNQLIFEAPNKTLQTTFIKKLGPNVNLANIAFCDAISLETLRLGLRSDTFYLS</sequence>
<proteinExistence type="inferred from homology"/>
<gene>
    <name evidence="2" type="ORF">AM592_22570</name>
</gene>
<dbReference type="SUPFAM" id="SSF102110">
    <property type="entry name" value="(2r)-phospho-3-sulfolactate synthase ComA"/>
    <property type="match status" value="1"/>
</dbReference>
<organism evidence="2 3">
    <name type="scientific">Bacillus gobiensis</name>
    <dbReference type="NCBI Taxonomy" id="1441095"/>
    <lineage>
        <taxon>Bacteria</taxon>
        <taxon>Bacillati</taxon>
        <taxon>Bacillota</taxon>
        <taxon>Bacilli</taxon>
        <taxon>Bacillales</taxon>
        <taxon>Bacillaceae</taxon>
        <taxon>Bacillus</taxon>
    </lineage>
</organism>
<dbReference type="InterPro" id="IPR003830">
    <property type="entry name" value="ComA_synth"/>
</dbReference>
<dbReference type="PANTHER" id="PTHR48413">
    <property type="match status" value="1"/>
</dbReference>
<dbReference type="PANTHER" id="PTHR48413:SF1">
    <property type="entry name" value="PROTEIN HEAT-STRESS-ASSOCIATED 32"/>
    <property type="match status" value="1"/>
</dbReference>
<dbReference type="Pfam" id="PF02679">
    <property type="entry name" value="ComA"/>
    <property type="match status" value="1"/>
</dbReference>
<dbReference type="EMBL" id="CP012600">
    <property type="protein sequence ID" value="ALC83969.1"/>
    <property type="molecule type" value="Genomic_DNA"/>
</dbReference>
<dbReference type="InterPro" id="IPR036112">
    <property type="entry name" value="ComA_synth_sf"/>
</dbReference>
<dbReference type="Gene3D" id="3.20.20.70">
    <property type="entry name" value="Aldolase class I"/>
    <property type="match status" value="1"/>
</dbReference>
<dbReference type="STRING" id="1441095.AM592_22570"/>
<evidence type="ECO:0000256" key="1">
    <source>
        <dbReference type="ARBA" id="ARBA00010424"/>
    </source>
</evidence>
<accession>A0A0M5JCI8</accession>
<name>A0A0M5JCI8_9BACI</name>
<reference evidence="3" key="1">
    <citation type="submission" date="2015-08" db="EMBL/GenBank/DDBJ databases">
        <title>Genome sequencing project for genomic taxonomy and phylogenomics of Bacillus-like bacteria.</title>
        <authorList>
            <person name="Liu B."/>
            <person name="Wang J."/>
            <person name="Zhu Y."/>
            <person name="Liu G."/>
            <person name="Chen Q."/>
            <person name="Chen Z."/>
            <person name="Lan J."/>
            <person name="Che J."/>
            <person name="Ge C."/>
            <person name="Shi H."/>
            <person name="Pan Z."/>
            <person name="Liu X."/>
        </authorList>
    </citation>
    <scope>NUCLEOTIDE SEQUENCE [LARGE SCALE GENOMIC DNA]</scope>
    <source>
        <strain evidence="3">FJAT-4402</strain>
    </source>
</reference>
<dbReference type="RefSeq" id="WP_053605856.1">
    <property type="nucleotide sequence ID" value="NZ_CP012600.1"/>
</dbReference>
<dbReference type="AlphaFoldDB" id="A0A0M5JCI8"/>
<protein>
    <submittedName>
        <fullName evidence="2">Phosphosulfolactate synthase</fullName>
    </submittedName>
</protein>
<comment type="similarity">
    <text evidence="1">Belongs to the phosphosulfolactate synthase family.</text>
</comment>
<dbReference type="PATRIC" id="fig|1441095.3.peg.4993"/>
<dbReference type="OrthoDB" id="7809088at2"/>
<keyword evidence="3" id="KW-1185">Reference proteome</keyword>
<evidence type="ECO:0000313" key="3">
    <source>
        <dbReference type="Proteomes" id="UP000067625"/>
    </source>
</evidence>
<dbReference type="Proteomes" id="UP000067625">
    <property type="component" value="Chromosome"/>
</dbReference>
<evidence type="ECO:0000313" key="2">
    <source>
        <dbReference type="EMBL" id="ALC83969.1"/>
    </source>
</evidence>
<dbReference type="InterPro" id="IPR013785">
    <property type="entry name" value="Aldolase_TIM"/>
</dbReference>